<keyword evidence="2 5" id="KW-0560">Oxidoreductase</keyword>
<dbReference type="RefSeq" id="WP_159231699.1">
    <property type="nucleotide sequence ID" value="NZ_CACSIP010000023.1"/>
</dbReference>
<dbReference type="InterPro" id="IPR020904">
    <property type="entry name" value="Sc_DH/Rdtase_CS"/>
</dbReference>
<protein>
    <submittedName>
        <fullName evidence="5">Short-chain type dehydrogenase/reductase</fullName>
        <ecNumber evidence="5">1.1.1.-</ecNumber>
    </submittedName>
</protein>
<evidence type="ECO:0000259" key="4">
    <source>
        <dbReference type="SMART" id="SM00822"/>
    </source>
</evidence>
<dbReference type="Proteomes" id="UP000430146">
    <property type="component" value="Unassembled WGS sequence"/>
</dbReference>
<dbReference type="AlphaFoldDB" id="A0A5S9QZQ2"/>
<dbReference type="PRINTS" id="PR00081">
    <property type="entry name" value="GDHRDH"/>
</dbReference>
<dbReference type="Pfam" id="PF00106">
    <property type="entry name" value="adh_short"/>
    <property type="match status" value="1"/>
</dbReference>
<dbReference type="OrthoDB" id="9808187at2"/>
<dbReference type="PROSITE" id="PS00061">
    <property type="entry name" value="ADH_SHORT"/>
    <property type="match status" value="1"/>
</dbReference>
<dbReference type="GO" id="GO:0016491">
    <property type="term" value="F:oxidoreductase activity"/>
    <property type="evidence" value="ECO:0007669"/>
    <property type="project" value="UniProtKB-KW"/>
</dbReference>
<keyword evidence="6" id="KW-1185">Reference proteome</keyword>
<dbReference type="PANTHER" id="PTHR45024">
    <property type="entry name" value="DEHYDROGENASES, SHORT CHAIN"/>
    <property type="match status" value="1"/>
</dbReference>
<dbReference type="PRINTS" id="PR00080">
    <property type="entry name" value="SDRFAMILY"/>
</dbReference>
<evidence type="ECO:0000256" key="3">
    <source>
        <dbReference type="RuleBase" id="RU000363"/>
    </source>
</evidence>
<dbReference type="PANTHER" id="PTHR45024:SF2">
    <property type="entry name" value="SCP2 DOMAIN-CONTAINING PROTEIN"/>
    <property type="match status" value="1"/>
</dbReference>
<dbReference type="Gene3D" id="3.40.50.720">
    <property type="entry name" value="NAD(P)-binding Rossmann-like Domain"/>
    <property type="match status" value="1"/>
</dbReference>
<sequence length="324" mass="34341">MIDFSGQSVLVTGAGRGLGRLYALEVARRGASVLVNDLGCSTKGDGTDSKIADEVAAEIVDMGGSAVASYDSVSDPQSAGRIIEAAVESFGRLDAVISNAGIFGTTAFEDLQPDEWRRMLNVHLDGGFYLSQAAYRVMKRQGGGRLVFISSSAGMFGQPMAAHYAAAKTGLAGLTNVIAIEGEAHGIKANAVLPSGISRMATETVGDEKLLMQSGFMRSIRPELVVPIVVYLASSACSLTHHYYSAAAGRFARVFIGLSQGWLAPVDQEPTVEDIAERIEQIANVDDFIVPTSIVDEILELCERRGVSAMPDNMEPHVPETPEG</sequence>
<evidence type="ECO:0000313" key="5">
    <source>
        <dbReference type="EMBL" id="CAA0124484.1"/>
    </source>
</evidence>
<dbReference type="EMBL" id="CACSIP010000023">
    <property type="protein sequence ID" value="CAA0124484.1"/>
    <property type="molecule type" value="Genomic_DNA"/>
</dbReference>
<name>A0A5S9QZQ2_MYCVN</name>
<dbReference type="SMART" id="SM00822">
    <property type="entry name" value="PKS_KR"/>
    <property type="match status" value="1"/>
</dbReference>
<dbReference type="InterPro" id="IPR057326">
    <property type="entry name" value="KR_dom"/>
</dbReference>
<proteinExistence type="inferred from homology"/>
<dbReference type="EC" id="1.1.1.-" evidence="5"/>
<dbReference type="InterPro" id="IPR051687">
    <property type="entry name" value="Peroxisomal_Beta-Oxidation"/>
</dbReference>
<gene>
    <name evidence="5" type="ORF">AELLOGFF_01008</name>
</gene>
<reference evidence="5 6" key="1">
    <citation type="submission" date="2019-11" db="EMBL/GenBank/DDBJ databases">
        <authorList>
            <person name="Holert J."/>
        </authorList>
    </citation>
    <scope>NUCLEOTIDE SEQUENCE [LARGE SCALE GENOMIC DNA]</scope>
    <source>
        <strain evidence="5">BC8_1</strain>
    </source>
</reference>
<dbReference type="InterPro" id="IPR036291">
    <property type="entry name" value="NAD(P)-bd_dom_sf"/>
</dbReference>
<evidence type="ECO:0000256" key="2">
    <source>
        <dbReference type="ARBA" id="ARBA00023002"/>
    </source>
</evidence>
<evidence type="ECO:0000256" key="1">
    <source>
        <dbReference type="ARBA" id="ARBA00006484"/>
    </source>
</evidence>
<evidence type="ECO:0000313" key="6">
    <source>
        <dbReference type="Proteomes" id="UP000430146"/>
    </source>
</evidence>
<accession>A0A5S9QZQ2</accession>
<organism evidence="5 6">
    <name type="scientific">Mycolicibacterium vanbaalenii</name>
    <name type="common">Mycobacterium vanbaalenii</name>
    <dbReference type="NCBI Taxonomy" id="110539"/>
    <lineage>
        <taxon>Bacteria</taxon>
        <taxon>Bacillati</taxon>
        <taxon>Actinomycetota</taxon>
        <taxon>Actinomycetes</taxon>
        <taxon>Mycobacteriales</taxon>
        <taxon>Mycobacteriaceae</taxon>
        <taxon>Mycolicibacterium</taxon>
    </lineage>
</organism>
<dbReference type="SUPFAM" id="SSF51735">
    <property type="entry name" value="NAD(P)-binding Rossmann-fold domains"/>
    <property type="match status" value="1"/>
</dbReference>
<feature type="domain" description="Ketoreductase" evidence="4">
    <location>
        <begin position="7"/>
        <end position="190"/>
    </location>
</feature>
<comment type="similarity">
    <text evidence="1 3">Belongs to the short-chain dehydrogenases/reductases (SDR) family.</text>
</comment>
<dbReference type="InterPro" id="IPR002347">
    <property type="entry name" value="SDR_fam"/>
</dbReference>